<organism evidence="3 4">
    <name type="scientific">Roseicella frigidaeris</name>
    <dbReference type="NCBI Taxonomy" id="2230885"/>
    <lineage>
        <taxon>Bacteria</taxon>
        <taxon>Pseudomonadati</taxon>
        <taxon>Pseudomonadota</taxon>
        <taxon>Alphaproteobacteria</taxon>
        <taxon>Acetobacterales</taxon>
        <taxon>Roseomonadaceae</taxon>
        <taxon>Roseicella</taxon>
    </lineage>
</organism>
<dbReference type="OrthoDB" id="9791262at2"/>
<keyword evidence="4" id="KW-1185">Reference proteome</keyword>
<feature type="region of interest" description="Disordered" evidence="2">
    <location>
        <begin position="1"/>
        <end position="35"/>
    </location>
</feature>
<comment type="cofactor">
    <cofactor evidence="1">
        <name>Fe(2+)</name>
        <dbReference type="ChEBI" id="CHEBI:29033"/>
    </cofactor>
</comment>
<gene>
    <name evidence="3" type="ORF">DOO78_21685</name>
</gene>
<dbReference type="EMBL" id="QLIX01000024">
    <property type="protein sequence ID" value="RAI56232.1"/>
    <property type="molecule type" value="Genomic_DNA"/>
</dbReference>
<keyword evidence="3" id="KW-0223">Dioxygenase</keyword>
<comment type="caution">
    <text evidence="3">The sequence shown here is derived from an EMBL/GenBank/DDBJ whole genome shotgun (WGS) entry which is preliminary data.</text>
</comment>
<dbReference type="AlphaFoldDB" id="A0A327M232"/>
<evidence type="ECO:0000256" key="2">
    <source>
        <dbReference type="SAM" id="MobiDB-lite"/>
    </source>
</evidence>
<dbReference type="GO" id="GO:0016706">
    <property type="term" value="F:2-oxoglutarate-dependent dioxygenase activity"/>
    <property type="evidence" value="ECO:0007669"/>
    <property type="project" value="UniProtKB-ARBA"/>
</dbReference>
<dbReference type="SUPFAM" id="SSF51197">
    <property type="entry name" value="Clavaminate synthase-like"/>
    <property type="match status" value="1"/>
</dbReference>
<protein>
    <submittedName>
        <fullName evidence="3">Phytanoyl-CoA dioxygenase</fullName>
    </submittedName>
</protein>
<dbReference type="InterPro" id="IPR008775">
    <property type="entry name" value="Phytyl_CoA_dOase-like"/>
</dbReference>
<sequence length="525" mass="56532">MATRPGATRPIPARRWARRGLPPPARRVSSGWWSPSCGGRRPCEFPTRSLRALVGAPSIPTKPLRGFAGAPGFGSGPRGVTAWRGKAAPGQREATVARGASRAAFRGAARLRLAGGRASRRACRKPREGNRAMNQLAAPVAASQPLSRAEHAAGMAAYQAAGEALAAEINNRGPLRLTADGQLHPDIQAAYWKHGYYIFEGVIDAAEVAALREDAQEMLARAPVGPEAKLDAQGRPALGIDYARLPYRFSKPLGDPWGGTTLLNGRHPAQMSQPVPDAGAPEHVVFLMYAMCQAMPSGLRLYGHPGLLAAAQSINGPDFVPFNDAIFVKQPGLGGSVAWHQDGVTHWNNPAWDEGIHGFNYQVQLYPTTPANGLWVIPGTHKRGKADIKGMVAANGGSEQLPGAVPLVCKAGDVTMVNRQTVHGSFANSSPDMRISLTFGFHRRRSVLGQRAALSIAETNAIYDAQRIFDRSAVIQVAIDARRQARPGEPVFHYQPFAGLEEEFRCTPEVFDRVIRDYNTKDLAI</sequence>
<dbReference type="PANTHER" id="PTHR20883">
    <property type="entry name" value="PHYTANOYL-COA DIOXYGENASE DOMAIN CONTAINING 1"/>
    <property type="match status" value="1"/>
</dbReference>
<evidence type="ECO:0000313" key="3">
    <source>
        <dbReference type="EMBL" id="RAI56232.1"/>
    </source>
</evidence>
<evidence type="ECO:0000256" key="1">
    <source>
        <dbReference type="ARBA" id="ARBA00001954"/>
    </source>
</evidence>
<dbReference type="GO" id="GO:0005506">
    <property type="term" value="F:iron ion binding"/>
    <property type="evidence" value="ECO:0007669"/>
    <property type="project" value="UniProtKB-ARBA"/>
</dbReference>
<name>A0A327M232_9PROT</name>
<reference evidence="4" key="1">
    <citation type="submission" date="2018-06" db="EMBL/GenBank/DDBJ databases">
        <authorList>
            <person name="Khan S.A."/>
        </authorList>
    </citation>
    <scope>NUCLEOTIDE SEQUENCE [LARGE SCALE GENOMIC DNA]</scope>
    <source>
        <strain evidence="4">DB-1506</strain>
    </source>
</reference>
<accession>A0A327M232</accession>
<evidence type="ECO:0000313" key="4">
    <source>
        <dbReference type="Proteomes" id="UP000249065"/>
    </source>
</evidence>
<dbReference type="PANTHER" id="PTHR20883:SF48">
    <property type="entry name" value="ECTOINE DIOXYGENASE"/>
    <property type="match status" value="1"/>
</dbReference>
<proteinExistence type="predicted"/>
<dbReference type="Pfam" id="PF05721">
    <property type="entry name" value="PhyH"/>
    <property type="match status" value="1"/>
</dbReference>
<dbReference type="Proteomes" id="UP000249065">
    <property type="component" value="Unassembled WGS sequence"/>
</dbReference>
<dbReference type="Gene3D" id="2.60.120.620">
    <property type="entry name" value="q2cbj1_9rhob like domain"/>
    <property type="match status" value="1"/>
</dbReference>
<keyword evidence="3" id="KW-0560">Oxidoreductase</keyword>